<dbReference type="Gene3D" id="3.30.420.40">
    <property type="match status" value="2"/>
</dbReference>
<dbReference type="FunFam" id="3.30.420.40:FF:000177">
    <property type="entry name" value="Glycerol kinase"/>
    <property type="match status" value="1"/>
</dbReference>
<evidence type="ECO:0000256" key="8">
    <source>
        <dbReference type="ARBA" id="ARBA00022840"/>
    </source>
</evidence>
<evidence type="ECO:0000256" key="7">
    <source>
        <dbReference type="ARBA" id="ARBA00022798"/>
    </source>
</evidence>
<dbReference type="InterPro" id="IPR043129">
    <property type="entry name" value="ATPase_NBD"/>
</dbReference>
<keyword evidence="6 14" id="KW-0418">Kinase</keyword>
<comment type="catalytic activity">
    <reaction evidence="10">
        <text>glycerol + ATP = sn-glycerol 3-phosphate + ADP + H(+)</text>
        <dbReference type="Rhea" id="RHEA:21644"/>
        <dbReference type="ChEBI" id="CHEBI:15378"/>
        <dbReference type="ChEBI" id="CHEBI:17754"/>
        <dbReference type="ChEBI" id="CHEBI:30616"/>
        <dbReference type="ChEBI" id="CHEBI:57597"/>
        <dbReference type="ChEBI" id="CHEBI:456216"/>
        <dbReference type="EC" id="2.7.1.30"/>
    </reaction>
</comment>
<keyword evidence="15" id="KW-1185">Reference proteome</keyword>
<gene>
    <name evidence="14" type="ORF">DdX_11044</name>
</gene>
<dbReference type="Proteomes" id="UP001201812">
    <property type="component" value="Unassembled WGS sequence"/>
</dbReference>
<keyword evidence="7" id="KW-0319">Glycerol metabolism</keyword>
<dbReference type="Pfam" id="PF00370">
    <property type="entry name" value="FGGY_N"/>
    <property type="match status" value="1"/>
</dbReference>
<evidence type="ECO:0000256" key="11">
    <source>
        <dbReference type="ARBA" id="ARBA00071571"/>
    </source>
</evidence>
<organism evidence="14 15">
    <name type="scientific">Ditylenchus destructor</name>
    <dbReference type="NCBI Taxonomy" id="166010"/>
    <lineage>
        <taxon>Eukaryota</taxon>
        <taxon>Metazoa</taxon>
        <taxon>Ecdysozoa</taxon>
        <taxon>Nematoda</taxon>
        <taxon>Chromadorea</taxon>
        <taxon>Rhabditida</taxon>
        <taxon>Tylenchina</taxon>
        <taxon>Tylenchomorpha</taxon>
        <taxon>Sphaerularioidea</taxon>
        <taxon>Anguinidae</taxon>
        <taxon>Anguininae</taxon>
        <taxon>Ditylenchus</taxon>
    </lineage>
</organism>
<dbReference type="GO" id="GO:0004370">
    <property type="term" value="F:glycerol kinase activity"/>
    <property type="evidence" value="ECO:0007669"/>
    <property type="project" value="UniProtKB-EC"/>
</dbReference>
<dbReference type="SUPFAM" id="SSF53067">
    <property type="entry name" value="Actin-like ATPase domain"/>
    <property type="match status" value="2"/>
</dbReference>
<comment type="similarity">
    <text evidence="2">Belongs to the FGGY kinase family.</text>
</comment>
<evidence type="ECO:0000256" key="6">
    <source>
        <dbReference type="ARBA" id="ARBA00022777"/>
    </source>
</evidence>
<evidence type="ECO:0000256" key="1">
    <source>
        <dbReference type="ARBA" id="ARBA00005190"/>
    </source>
</evidence>
<dbReference type="InterPro" id="IPR005999">
    <property type="entry name" value="Glycerol_kin"/>
</dbReference>
<name>A0AAD4N174_9BILA</name>
<dbReference type="GO" id="GO:0006641">
    <property type="term" value="P:triglyceride metabolic process"/>
    <property type="evidence" value="ECO:0007669"/>
    <property type="project" value="TreeGrafter"/>
</dbReference>
<evidence type="ECO:0000256" key="9">
    <source>
        <dbReference type="ARBA" id="ARBA00043149"/>
    </source>
</evidence>
<evidence type="ECO:0000256" key="3">
    <source>
        <dbReference type="ARBA" id="ARBA00012099"/>
    </source>
</evidence>
<dbReference type="PIRSF" id="PIRSF000538">
    <property type="entry name" value="GlpK"/>
    <property type="match status" value="1"/>
</dbReference>
<dbReference type="InterPro" id="IPR018485">
    <property type="entry name" value="FGGY_C"/>
</dbReference>
<dbReference type="Pfam" id="PF02782">
    <property type="entry name" value="FGGY_C"/>
    <property type="match status" value="1"/>
</dbReference>
<evidence type="ECO:0000259" key="13">
    <source>
        <dbReference type="Pfam" id="PF02782"/>
    </source>
</evidence>
<evidence type="ECO:0000259" key="12">
    <source>
        <dbReference type="Pfam" id="PF00370"/>
    </source>
</evidence>
<dbReference type="PANTHER" id="PTHR10196:SF69">
    <property type="entry name" value="GLYCEROL KINASE"/>
    <property type="match status" value="1"/>
</dbReference>
<sequence length="505" mass="55769">MVLLGAIDQGTSSSRFLVFESDSGELVAYHQIAVEEKTPQPGWVEMCPEQLYTTTMDCIEEVCRSFPSAKNIKAIGIANQRETTVAWDKSTGKALYNAILWLDSRTSDLASEYIKKTPTKNKDYFKAKTGLPIHPYFSALKLNWLLNNIEGVKRAKENGNLLFGTVDSWLLWHMTGGAVHVCDVSNASRTLLMDLGKRRWSTELCDFFDIPIEILPEIKSSAEIYGILNAGSLKGMPISGCLCDQQAAMVGHCCFRRGECKATYGTGTFFLCNTGKEPIFSQNGMLTTIVYQFGKEGGICYALEGSGSIGGNVIHFLRDNLKFIKECKEIDELAGSVDHTDGVYFVPSFTGLFSPYWDSTARGIICGLTLGTTQGHIALAALKSIAFEIAEMVEFVQKDLKNTDIRLGTLKIDGGLTVSQIFDQVQADVLGSSIVNSTMTEVSGWGAAIAAGIGAGQFTLEEFSQRQPPKRREFCPKSTEKERMEQYKKWKEAVQRAKNWSVSEH</sequence>
<evidence type="ECO:0000256" key="2">
    <source>
        <dbReference type="ARBA" id="ARBA00009156"/>
    </source>
</evidence>
<reference evidence="14" key="1">
    <citation type="submission" date="2022-01" db="EMBL/GenBank/DDBJ databases">
        <title>Genome Sequence Resource for Two Populations of Ditylenchus destructor, the Migratory Endoparasitic Phytonematode.</title>
        <authorList>
            <person name="Zhang H."/>
            <person name="Lin R."/>
            <person name="Xie B."/>
        </authorList>
    </citation>
    <scope>NUCLEOTIDE SEQUENCE</scope>
    <source>
        <strain evidence="14">BazhouSP</strain>
    </source>
</reference>
<evidence type="ECO:0000256" key="5">
    <source>
        <dbReference type="ARBA" id="ARBA00022741"/>
    </source>
</evidence>
<evidence type="ECO:0000256" key="4">
    <source>
        <dbReference type="ARBA" id="ARBA00022679"/>
    </source>
</evidence>
<dbReference type="GO" id="GO:0005739">
    <property type="term" value="C:mitochondrion"/>
    <property type="evidence" value="ECO:0007669"/>
    <property type="project" value="TreeGrafter"/>
</dbReference>
<keyword evidence="8" id="KW-0067">ATP-binding</keyword>
<keyword evidence="4" id="KW-0808">Transferase</keyword>
<dbReference type="GO" id="GO:0006071">
    <property type="term" value="P:glycerol metabolic process"/>
    <property type="evidence" value="ECO:0007669"/>
    <property type="project" value="UniProtKB-KW"/>
</dbReference>
<feature type="domain" description="Carbohydrate kinase FGGY N-terminal" evidence="12">
    <location>
        <begin position="5"/>
        <end position="251"/>
    </location>
</feature>
<comment type="caution">
    <text evidence="14">The sequence shown here is derived from an EMBL/GenBank/DDBJ whole genome shotgun (WGS) entry which is preliminary data.</text>
</comment>
<dbReference type="InterPro" id="IPR000577">
    <property type="entry name" value="Carb_kinase_FGGY"/>
</dbReference>
<proteinExistence type="inferred from homology"/>
<dbReference type="FunFam" id="3.30.420.40:FF:000108">
    <property type="entry name" value="Glycerol kinase, glycosomal"/>
    <property type="match status" value="1"/>
</dbReference>
<dbReference type="PROSITE" id="PS00933">
    <property type="entry name" value="FGGY_KINASES_1"/>
    <property type="match status" value="1"/>
</dbReference>
<dbReference type="AlphaFoldDB" id="A0AAD4N174"/>
<dbReference type="NCBIfam" id="TIGR01311">
    <property type="entry name" value="glycerol_kin"/>
    <property type="match status" value="1"/>
</dbReference>
<evidence type="ECO:0000313" key="14">
    <source>
        <dbReference type="EMBL" id="KAI1709656.1"/>
    </source>
</evidence>
<accession>A0AAD4N174</accession>
<dbReference type="EC" id="2.7.1.30" evidence="3"/>
<feature type="domain" description="Carbohydrate kinase FGGY C-terminal" evidence="13">
    <location>
        <begin position="261"/>
        <end position="454"/>
    </location>
</feature>
<dbReference type="GO" id="GO:0005524">
    <property type="term" value="F:ATP binding"/>
    <property type="evidence" value="ECO:0007669"/>
    <property type="project" value="UniProtKB-KW"/>
</dbReference>
<evidence type="ECO:0000256" key="10">
    <source>
        <dbReference type="ARBA" id="ARBA00052101"/>
    </source>
</evidence>
<dbReference type="PANTHER" id="PTHR10196">
    <property type="entry name" value="SUGAR KINASE"/>
    <property type="match status" value="1"/>
</dbReference>
<dbReference type="GO" id="GO:0046167">
    <property type="term" value="P:glycerol-3-phosphate biosynthetic process"/>
    <property type="evidence" value="ECO:0007669"/>
    <property type="project" value="TreeGrafter"/>
</dbReference>
<protein>
    <recommendedName>
        <fullName evidence="11">Probable glycerol kinase</fullName>
        <ecNumber evidence="3">2.7.1.30</ecNumber>
    </recommendedName>
    <alternativeName>
        <fullName evidence="9">ATP:glycerol 3-phosphotransferase</fullName>
    </alternativeName>
</protein>
<dbReference type="InterPro" id="IPR018484">
    <property type="entry name" value="FGGY_N"/>
</dbReference>
<dbReference type="NCBIfam" id="NF000756">
    <property type="entry name" value="PRK00047.1"/>
    <property type="match status" value="1"/>
</dbReference>
<dbReference type="InterPro" id="IPR018483">
    <property type="entry name" value="Carb_kinase_FGGY_CS"/>
</dbReference>
<evidence type="ECO:0000313" key="15">
    <source>
        <dbReference type="Proteomes" id="UP001201812"/>
    </source>
</evidence>
<comment type="pathway">
    <text evidence="1">Polyol metabolism; glycerol degradation via glycerol kinase pathway; sn-glycerol 3-phosphate from glycerol: step 1/1.</text>
</comment>
<dbReference type="EMBL" id="JAKKPZ010000029">
    <property type="protein sequence ID" value="KAI1709656.1"/>
    <property type="molecule type" value="Genomic_DNA"/>
</dbReference>
<keyword evidence="5" id="KW-0547">Nucleotide-binding</keyword>